<dbReference type="AlphaFoldDB" id="A0A520X643"/>
<keyword evidence="5" id="KW-0274">FAD</keyword>
<dbReference type="EMBL" id="SHMQ01000062">
    <property type="protein sequence ID" value="RZV36565.1"/>
    <property type="molecule type" value="Genomic_DNA"/>
</dbReference>
<keyword evidence="7" id="KW-0408">Iron</keyword>
<evidence type="ECO:0000256" key="8">
    <source>
        <dbReference type="ARBA" id="ARBA00023014"/>
    </source>
</evidence>
<protein>
    <submittedName>
        <fullName evidence="10">CoB--CoM heterodisulfide reductase iron-sulfur subunit A family protein</fullName>
    </submittedName>
</protein>
<dbReference type="PROSITE" id="PS00198">
    <property type="entry name" value="4FE4S_FER_1"/>
    <property type="match status" value="1"/>
</dbReference>
<keyword evidence="3" id="KW-0004">4Fe-4S</keyword>
<evidence type="ECO:0000256" key="6">
    <source>
        <dbReference type="ARBA" id="ARBA00023002"/>
    </source>
</evidence>
<evidence type="ECO:0000259" key="9">
    <source>
        <dbReference type="PROSITE" id="PS51379"/>
    </source>
</evidence>
<evidence type="ECO:0000256" key="2">
    <source>
        <dbReference type="ARBA" id="ARBA00006561"/>
    </source>
</evidence>
<evidence type="ECO:0000256" key="4">
    <source>
        <dbReference type="ARBA" id="ARBA00022723"/>
    </source>
</evidence>
<evidence type="ECO:0000313" key="11">
    <source>
        <dbReference type="Proteomes" id="UP000322454"/>
    </source>
</evidence>
<feature type="non-terminal residue" evidence="10">
    <location>
        <position position="525"/>
    </location>
</feature>
<evidence type="ECO:0000256" key="5">
    <source>
        <dbReference type="ARBA" id="ARBA00022827"/>
    </source>
</evidence>
<keyword evidence="5" id="KW-0285">Flavoprotein</keyword>
<dbReference type="Gene3D" id="3.50.50.60">
    <property type="entry name" value="FAD/NAD(P)-binding domain"/>
    <property type="match status" value="1"/>
</dbReference>
<dbReference type="InterPro" id="IPR036188">
    <property type="entry name" value="FAD/NAD-bd_sf"/>
</dbReference>
<gene>
    <name evidence="10" type="ORF">EVJ48_10285</name>
</gene>
<dbReference type="PROSITE" id="PS51379">
    <property type="entry name" value="4FE4S_FER_2"/>
    <property type="match status" value="1"/>
</dbReference>
<sequence length="525" mass="57133">MKTAVYFCNCGTNISDKINPEQVQDAVKKKNGDVIFKTFGFLCSEEGKEFLRKDIIENAVEAAVIPACSPRDHEKTFMNVLSAAGINPYMMQMVNIREQIAWVTEDPEKAAVKAVSYINAAISRVMLQEPLEKKEIDISPDAVIVGAGPAGLKAALSLAEAGRKVTVVEKSPTIGGLPVRYEEIFPNMECGPCMLEPIMGEALHGDASGNIEFLTLSEIEDVLGSYGNFTVKIRRSPRYVDTEKCIGCAECIAPCPVSLKNPFNYGMNERKAIDFSFAGALPNVPYVNAGVCLRLKDINNDNAAGKVKNKDIEGADVGPCRLCMDACPVGEDVFNFGEKEEILERNAGSIILATGSALYDCSKIPSLGYGKIPDVYNGIEFERILASNGPTEGNIRTSGGEEPQSFAIVHCVGSLDKNHKDYCSGICCEYAFKFNHIIRNKIPSAKIYHLYKEMVIPGKESGSLYRHAVEDKNTVFIRVSDINGMTITEENGRKVFSVKDACSSVGINESGINETSENKSGDGVF</sequence>
<comment type="cofactor">
    <cofactor evidence="1">
        <name>FAD</name>
        <dbReference type="ChEBI" id="CHEBI:57692"/>
    </cofactor>
</comment>
<reference evidence="10 11" key="1">
    <citation type="submission" date="2019-01" db="EMBL/GenBank/DDBJ databases">
        <title>Insights into ecological role of a new deltaproteobacterial order Candidatus Sinidesulfobacterales (Sva0485) by metagenomics and metatranscriptomics.</title>
        <authorList>
            <person name="Tan S."/>
            <person name="Liu J."/>
            <person name="Fang Y."/>
            <person name="Hedlund B."/>
            <person name="Lian Z.-H."/>
            <person name="Huang L.-Y."/>
            <person name="Li J.-T."/>
            <person name="Huang L.-N."/>
            <person name="Li W.-J."/>
            <person name="Jiang H.-C."/>
            <person name="Dong H.-L."/>
            <person name="Shu W.-S."/>
        </authorList>
    </citation>
    <scope>NUCLEOTIDE SEQUENCE [LARGE SCALE GENOMIC DNA]</scope>
    <source>
        <strain evidence="10">AP4</strain>
    </source>
</reference>
<dbReference type="InterPro" id="IPR017900">
    <property type="entry name" value="4Fe4S_Fe_S_CS"/>
</dbReference>
<evidence type="ECO:0000313" key="10">
    <source>
        <dbReference type="EMBL" id="RZV36565.1"/>
    </source>
</evidence>
<dbReference type="InterPro" id="IPR017896">
    <property type="entry name" value="4Fe4S_Fe-S-bd"/>
</dbReference>
<dbReference type="PANTHER" id="PTHR43498">
    <property type="entry name" value="FERREDOXIN:COB-COM HETERODISULFIDE REDUCTASE SUBUNIT A"/>
    <property type="match status" value="1"/>
</dbReference>
<dbReference type="PRINTS" id="PR00419">
    <property type="entry name" value="ADXRDTASE"/>
</dbReference>
<dbReference type="InterPro" id="IPR039650">
    <property type="entry name" value="HdrA-like"/>
</dbReference>
<keyword evidence="6" id="KW-0560">Oxidoreductase</keyword>
<keyword evidence="8" id="KW-0411">Iron-sulfur</keyword>
<dbReference type="GO" id="GO:0016491">
    <property type="term" value="F:oxidoreductase activity"/>
    <property type="evidence" value="ECO:0007669"/>
    <property type="project" value="UniProtKB-KW"/>
</dbReference>
<dbReference type="PANTHER" id="PTHR43498:SF1">
    <property type="entry name" value="COB--COM HETERODISULFIDE REDUCTASE IRON-SULFUR SUBUNIT A"/>
    <property type="match status" value="1"/>
</dbReference>
<accession>A0A520X643</accession>
<comment type="similarity">
    <text evidence="2">Belongs to the HdrA family.</text>
</comment>
<proteinExistence type="inferred from homology"/>
<name>A0A520X643_9DELT</name>
<keyword evidence="4" id="KW-0479">Metal-binding</keyword>
<evidence type="ECO:0000256" key="3">
    <source>
        <dbReference type="ARBA" id="ARBA00022485"/>
    </source>
</evidence>
<dbReference type="GO" id="GO:0046872">
    <property type="term" value="F:metal ion binding"/>
    <property type="evidence" value="ECO:0007669"/>
    <property type="project" value="UniProtKB-KW"/>
</dbReference>
<evidence type="ECO:0000256" key="1">
    <source>
        <dbReference type="ARBA" id="ARBA00001974"/>
    </source>
</evidence>
<dbReference type="Pfam" id="PF12831">
    <property type="entry name" value="FAD_oxidored"/>
    <property type="match status" value="1"/>
</dbReference>
<comment type="caution">
    <text evidence="10">The sequence shown here is derived from an EMBL/GenBank/DDBJ whole genome shotgun (WGS) entry which is preliminary data.</text>
</comment>
<dbReference type="GO" id="GO:0051539">
    <property type="term" value="F:4 iron, 4 sulfur cluster binding"/>
    <property type="evidence" value="ECO:0007669"/>
    <property type="project" value="UniProtKB-KW"/>
</dbReference>
<organism evidence="10 11">
    <name type="scientific">Candidatus Acidulodesulfobacterium acidiphilum</name>
    <dbReference type="NCBI Taxonomy" id="2597224"/>
    <lineage>
        <taxon>Bacteria</taxon>
        <taxon>Deltaproteobacteria</taxon>
        <taxon>Candidatus Acidulodesulfobacterales</taxon>
        <taxon>Candidatus Acidulodesulfobacterium</taxon>
    </lineage>
</organism>
<dbReference type="SUPFAM" id="SSF51905">
    <property type="entry name" value="FAD/NAD(P)-binding domain"/>
    <property type="match status" value="1"/>
</dbReference>
<evidence type="ECO:0000256" key="7">
    <source>
        <dbReference type="ARBA" id="ARBA00023004"/>
    </source>
</evidence>
<feature type="domain" description="4Fe-4S ferredoxin-type" evidence="9">
    <location>
        <begin position="236"/>
        <end position="265"/>
    </location>
</feature>
<dbReference type="Proteomes" id="UP000322454">
    <property type="component" value="Unassembled WGS sequence"/>
</dbReference>